<keyword evidence="1" id="KW-1003">Cell membrane</keyword>
<evidence type="ECO:0000313" key="2">
    <source>
        <dbReference type="EMBL" id="PWU68763.1"/>
    </source>
</evidence>
<dbReference type="PANTHER" id="PTHR33383">
    <property type="entry name" value="MEMBRANE PROTEIN INSERTION EFFICIENCY FACTOR-RELATED"/>
    <property type="match status" value="1"/>
</dbReference>
<evidence type="ECO:0000256" key="1">
    <source>
        <dbReference type="HAMAP-Rule" id="MF_00386"/>
    </source>
</evidence>
<dbReference type="GO" id="GO:0005886">
    <property type="term" value="C:plasma membrane"/>
    <property type="evidence" value="ECO:0007669"/>
    <property type="project" value="UniProtKB-SubCell"/>
</dbReference>
<accession>A0A317KZJ3</accession>
<gene>
    <name evidence="2" type="primary">yidD</name>
    <name evidence="2" type="ORF">DLJ74_10095</name>
</gene>
<dbReference type="EMBL" id="QGTD01000008">
    <property type="protein sequence ID" value="PWU68763.1"/>
    <property type="molecule type" value="Genomic_DNA"/>
</dbReference>
<keyword evidence="3" id="KW-1185">Reference proteome</keyword>
<comment type="subcellular location">
    <subcellularLocation>
        <location evidence="1">Cell membrane</location>
        <topology evidence="1">Peripheral membrane protein</topology>
        <orientation evidence="1">Cytoplasmic side</orientation>
    </subcellularLocation>
</comment>
<dbReference type="Proteomes" id="UP000245624">
    <property type="component" value="Unassembled WGS sequence"/>
</dbReference>
<dbReference type="RefSeq" id="WP_109984361.1">
    <property type="nucleotide sequence ID" value="NZ_QGTD01000008.1"/>
</dbReference>
<organism evidence="2 3">
    <name type="scientific">Gracilibacillus dipsosauri</name>
    <dbReference type="NCBI Taxonomy" id="178340"/>
    <lineage>
        <taxon>Bacteria</taxon>
        <taxon>Bacillati</taxon>
        <taxon>Bacillota</taxon>
        <taxon>Bacilli</taxon>
        <taxon>Bacillales</taxon>
        <taxon>Bacillaceae</taxon>
        <taxon>Gracilibacillus</taxon>
    </lineage>
</organism>
<name>A0A317KZJ3_9BACI</name>
<evidence type="ECO:0000313" key="3">
    <source>
        <dbReference type="Proteomes" id="UP000245624"/>
    </source>
</evidence>
<dbReference type="PANTHER" id="PTHR33383:SF1">
    <property type="entry name" value="MEMBRANE PROTEIN INSERTION EFFICIENCY FACTOR-RELATED"/>
    <property type="match status" value="1"/>
</dbReference>
<comment type="caution">
    <text evidence="2">The sequence shown here is derived from an EMBL/GenBank/DDBJ whole genome shotgun (WGS) entry which is preliminary data.</text>
</comment>
<keyword evidence="1" id="KW-0472">Membrane</keyword>
<dbReference type="HAMAP" id="MF_00386">
    <property type="entry name" value="UPF0161_YidD"/>
    <property type="match status" value="1"/>
</dbReference>
<dbReference type="AlphaFoldDB" id="A0A317KZJ3"/>
<comment type="similarity">
    <text evidence="1">Belongs to the UPF0161 family.</text>
</comment>
<proteinExistence type="inferred from homology"/>
<reference evidence="2 3" key="1">
    <citation type="submission" date="2018-05" db="EMBL/GenBank/DDBJ databases">
        <title>Genomic analysis of Gracilibacillus dipsosauri DD1 reveals novel features of a salt-tolerant amylase.</title>
        <authorList>
            <person name="Deutch C.E."/>
            <person name="Yang S."/>
        </authorList>
    </citation>
    <scope>NUCLEOTIDE SEQUENCE [LARGE SCALE GENOMIC DNA]</scope>
    <source>
        <strain evidence="2 3">DD1</strain>
    </source>
</reference>
<sequence>MKKIFIGLIRFYQKWISPMFPPSCRFQPTCSQYSLECFQQFNWFKATYYSIRRILKCHPFHPGGYDPVPIEKKHTQTTE</sequence>
<dbReference type="Pfam" id="PF01809">
    <property type="entry name" value="YidD"/>
    <property type="match status" value="1"/>
</dbReference>
<dbReference type="NCBIfam" id="TIGR00278">
    <property type="entry name" value="membrane protein insertion efficiency factor YidD"/>
    <property type="match status" value="1"/>
</dbReference>
<dbReference type="SMART" id="SM01234">
    <property type="entry name" value="Haemolytic"/>
    <property type="match status" value="1"/>
</dbReference>
<comment type="function">
    <text evidence="1">Could be involved in insertion of integral membrane proteins into the membrane.</text>
</comment>
<protein>
    <recommendedName>
        <fullName evidence="1">Putative membrane protein insertion efficiency factor</fullName>
    </recommendedName>
</protein>
<dbReference type="InterPro" id="IPR002696">
    <property type="entry name" value="Membr_insert_effic_factor_YidD"/>
</dbReference>
<dbReference type="OrthoDB" id="9801753at2"/>